<evidence type="ECO:0000313" key="7">
    <source>
        <dbReference type="EMBL" id="MFD2472077.1"/>
    </source>
</evidence>
<comment type="cofactor">
    <cofactor evidence="1">
        <name>FAD</name>
        <dbReference type="ChEBI" id="CHEBI:57692"/>
    </cofactor>
</comment>
<feature type="domain" description="Glucose-methanol-choline oxidoreductase C-terminal" evidence="6">
    <location>
        <begin position="357"/>
        <end position="490"/>
    </location>
</feature>
<name>A0ABW5HG29_9PSEU</name>
<dbReference type="RefSeq" id="WP_378309450.1">
    <property type="nucleotide sequence ID" value="NZ_JBHUKS010000026.1"/>
</dbReference>
<dbReference type="PIRSF" id="PIRSF000137">
    <property type="entry name" value="Alcohol_oxidase"/>
    <property type="match status" value="1"/>
</dbReference>
<dbReference type="Pfam" id="PF00732">
    <property type="entry name" value="GMC_oxred_N"/>
    <property type="match status" value="1"/>
</dbReference>
<protein>
    <submittedName>
        <fullName evidence="7">GMC family oxidoreductase</fullName>
    </submittedName>
</protein>
<evidence type="ECO:0000313" key="8">
    <source>
        <dbReference type="Proteomes" id="UP001597483"/>
    </source>
</evidence>
<evidence type="ECO:0000256" key="4">
    <source>
        <dbReference type="ARBA" id="ARBA00022827"/>
    </source>
</evidence>
<keyword evidence="8" id="KW-1185">Reference proteome</keyword>
<evidence type="ECO:0000256" key="3">
    <source>
        <dbReference type="ARBA" id="ARBA00022630"/>
    </source>
</evidence>
<accession>A0ABW5HG29</accession>
<reference evidence="8" key="1">
    <citation type="journal article" date="2019" name="Int. J. Syst. Evol. Microbiol.">
        <title>The Global Catalogue of Microorganisms (GCM) 10K type strain sequencing project: providing services to taxonomists for standard genome sequencing and annotation.</title>
        <authorList>
            <consortium name="The Broad Institute Genomics Platform"/>
            <consortium name="The Broad Institute Genome Sequencing Center for Infectious Disease"/>
            <person name="Wu L."/>
            <person name="Ma J."/>
        </authorList>
    </citation>
    <scope>NUCLEOTIDE SEQUENCE [LARGE SCALE GENOMIC DNA]</scope>
    <source>
        <strain evidence="8">CGMCC 4.7641</strain>
    </source>
</reference>
<dbReference type="EMBL" id="JBHUKS010000026">
    <property type="protein sequence ID" value="MFD2472077.1"/>
    <property type="molecule type" value="Genomic_DNA"/>
</dbReference>
<dbReference type="Gene3D" id="3.50.50.60">
    <property type="entry name" value="FAD/NAD(P)-binding domain"/>
    <property type="match status" value="1"/>
</dbReference>
<evidence type="ECO:0000259" key="5">
    <source>
        <dbReference type="Pfam" id="PF00732"/>
    </source>
</evidence>
<evidence type="ECO:0000256" key="2">
    <source>
        <dbReference type="ARBA" id="ARBA00010790"/>
    </source>
</evidence>
<dbReference type="SUPFAM" id="SSF54373">
    <property type="entry name" value="FAD-linked reductases, C-terminal domain"/>
    <property type="match status" value="1"/>
</dbReference>
<dbReference type="InterPro" id="IPR012132">
    <property type="entry name" value="GMC_OxRdtase"/>
</dbReference>
<dbReference type="InterPro" id="IPR036188">
    <property type="entry name" value="FAD/NAD-bd_sf"/>
</dbReference>
<dbReference type="InterPro" id="IPR000172">
    <property type="entry name" value="GMC_OxRdtase_N"/>
</dbReference>
<evidence type="ECO:0000259" key="6">
    <source>
        <dbReference type="Pfam" id="PF05199"/>
    </source>
</evidence>
<comment type="caution">
    <text evidence="7">The sequence shown here is derived from an EMBL/GenBank/DDBJ whole genome shotgun (WGS) entry which is preliminary data.</text>
</comment>
<evidence type="ECO:0000256" key="1">
    <source>
        <dbReference type="ARBA" id="ARBA00001974"/>
    </source>
</evidence>
<dbReference type="Proteomes" id="UP001597483">
    <property type="component" value="Unassembled WGS sequence"/>
</dbReference>
<organism evidence="7 8">
    <name type="scientific">Amycolatopsis silviterrae</name>
    <dbReference type="NCBI Taxonomy" id="1656914"/>
    <lineage>
        <taxon>Bacteria</taxon>
        <taxon>Bacillati</taxon>
        <taxon>Actinomycetota</taxon>
        <taxon>Actinomycetes</taxon>
        <taxon>Pseudonocardiales</taxon>
        <taxon>Pseudonocardiaceae</taxon>
        <taxon>Amycolatopsis</taxon>
    </lineage>
</organism>
<dbReference type="SUPFAM" id="SSF51905">
    <property type="entry name" value="FAD/NAD(P)-binding domain"/>
    <property type="match status" value="1"/>
</dbReference>
<gene>
    <name evidence="7" type="ORF">ACFSVL_32095</name>
</gene>
<feature type="domain" description="Glucose-methanol-choline oxidoreductase N-terminal" evidence="5">
    <location>
        <begin position="4"/>
        <end position="291"/>
    </location>
</feature>
<dbReference type="PANTHER" id="PTHR11552:SF147">
    <property type="entry name" value="CHOLINE DEHYDROGENASE, MITOCHONDRIAL"/>
    <property type="match status" value="1"/>
</dbReference>
<keyword evidence="4" id="KW-0274">FAD</keyword>
<dbReference type="Gene3D" id="3.30.560.10">
    <property type="entry name" value="Glucose Oxidase, domain 3"/>
    <property type="match status" value="1"/>
</dbReference>
<comment type="similarity">
    <text evidence="2">Belongs to the GMC oxidoreductase family.</text>
</comment>
<dbReference type="PANTHER" id="PTHR11552">
    <property type="entry name" value="GLUCOSE-METHANOL-CHOLINE GMC OXIDOREDUCTASE"/>
    <property type="match status" value="1"/>
</dbReference>
<dbReference type="InterPro" id="IPR007867">
    <property type="entry name" value="GMC_OxRtase_C"/>
</dbReference>
<dbReference type="Pfam" id="PF05199">
    <property type="entry name" value="GMC_oxred_C"/>
    <property type="match status" value="1"/>
</dbReference>
<dbReference type="PROSITE" id="PS51257">
    <property type="entry name" value="PROKAR_LIPOPROTEIN"/>
    <property type="match status" value="1"/>
</dbReference>
<sequence length="508" mass="54119">MDKFDFVVVGGGSAGCVVAARLSEDPGVSVLLLEAGGDERRADVMDPARWEELQDTDANWGFETVVQAGTGRAHPAPRGRVLGGSGSINCMTHLRGHRLDFDHWASLGAKGWDHAGVLPYFQRSEHVPGGDPRYRGTGGPLRPRAPGEPHRLGEAFVQGALSAGHRRTGDFNAAEMSGVGHPESLVLDGSRESTATAYLRPAMARKNLTVRTQSTALRLTVRDGRCDGVEYLRDGVRESVSAGEVILCAGAVGSPHRLLLSGIGPADELAAAGVEPVCDLPGVGRNLQDHILLAGIRYHARRPLTATGMDGATLLARTDGADHGPDLNLCVMNFDYHLSWQQPAPDSFTFAIGHMRPASRGSVRLASADPLAAPLIDPAYVRERGDLDELVRGVELVDEIVRTGAFDEWDGRSDTTAMLGLGRTELERAVRESISSYFHLSGTARIGTDDEAVVDPDLRVRGIDGLRVADASVMPTVVSANTNAASIMIGEKAADLVRGRCLRASSVR</sequence>
<proteinExistence type="inferred from homology"/>
<keyword evidence="3" id="KW-0285">Flavoprotein</keyword>